<accession>A0ABV9W067</accession>
<keyword evidence="3" id="KW-0378">Hydrolase</keyword>
<comment type="caution">
    <text evidence="3">The sequence shown here is derived from an EMBL/GenBank/DDBJ whole genome shotgun (WGS) entry which is preliminary data.</text>
</comment>
<dbReference type="GO" id="GO:0016787">
    <property type="term" value="F:hydrolase activity"/>
    <property type="evidence" value="ECO:0007669"/>
    <property type="project" value="UniProtKB-KW"/>
</dbReference>
<keyword evidence="4" id="KW-1185">Reference proteome</keyword>
<dbReference type="Pfam" id="PF12697">
    <property type="entry name" value="Abhydrolase_6"/>
    <property type="match status" value="1"/>
</dbReference>
<organism evidence="3 4">
    <name type="scientific">Dactylosporangium cerinum</name>
    <dbReference type="NCBI Taxonomy" id="1434730"/>
    <lineage>
        <taxon>Bacteria</taxon>
        <taxon>Bacillati</taxon>
        <taxon>Actinomycetota</taxon>
        <taxon>Actinomycetes</taxon>
        <taxon>Micromonosporales</taxon>
        <taxon>Micromonosporaceae</taxon>
        <taxon>Dactylosporangium</taxon>
    </lineage>
</organism>
<name>A0ABV9W067_9ACTN</name>
<reference evidence="4" key="1">
    <citation type="journal article" date="2019" name="Int. J. Syst. Evol. Microbiol.">
        <title>The Global Catalogue of Microorganisms (GCM) 10K type strain sequencing project: providing services to taxonomists for standard genome sequencing and annotation.</title>
        <authorList>
            <consortium name="The Broad Institute Genomics Platform"/>
            <consortium name="The Broad Institute Genome Sequencing Center for Infectious Disease"/>
            <person name="Wu L."/>
            <person name="Ma J."/>
        </authorList>
    </citation>
    <scope>NUCLEOTIDE SEQUENCE [LARGE SCALE GENOMIC DNA]</scope>
    <source>
        <strain evidence="4">CGMCC 4.7152</strain>
    </source>
</reference>
<dbReference type="Gene3D" id="3.40.50.1820">
    <property type="entry name" value="alpha/beta hydrolase"/>
    <property type="match status" value="1"/>
</dbReference>
<dbReference type="PROSITE" id="PS51318">
    <property type="entry name" value="TAT"/>
    <property type="match status" value="1"/>
</dbReference>
<dbReference type="PANTHER" id="PTHR37017:SF11">
    <property type="entry name" value="ESTERASE_LIPASE_THIOESTERASE DOMAIN-CONTAINING PROTEIN"/>
    <property type="match status" value="1"/>
</dbReference>
<dbReference type="Proteomes" id="UP001595912">
    <property type="component" value="Unassembled WGS sequence"/>
</dbReference>
<evidence type="ECO:0000313" key="3">
    <source>
        <dbReference type="EMBL" id="MFC5001058.1"/>
    </source>
</evidence>
<feature type="signal peptide" evidence="1">
    <location>
        <begin position="1"/>
        <end position="35"/>
    </location>
</feature>
<dbReference type="EMBL" id="JBHSIU010000029">
    <property type="protein sequence ID" value="MFC5001058.1"/>
    <property type="molecule type" value="Genomic_DNA"/>
</dbReference>
<dbReference type="SUPFAM" id="SSF53474">
    <property type="entry name" value="alpha/beta-Hydrolases"/>
    <property type="match status" value="1"/>
</dbReference>
<sequence length="282" mass="28395">MSSARTSRRTVLTGLATVSAAAGLGIVTSATPAQAASETSARPSRGTRPTVVLVHGAFADASGWNGAVQRLQDDGYPVVAVANPLRALAGDAAYVAAVLASITGPVILVGHSYGGAVITNAATGNPNVKALVYIAAFAPDEGESAFALSAGGTLQDVVASIPVPIPGGGTDVELSIRPEEFRKAFISEVGPATALALAATQRPVTLTALGSPSGPPAWRSIPSWYAVFGADQAIPPASQRAMARRAGAHTVEVARGSHAYFVTHPDVVVDLVRAATRATAGS</sequence>
<proteinExistence type="predicted"/>
<dbReference type="RefSeq" id="WP_380117695.1">
    <property type="nucleotide sequence ID" value="NZ_JBHSIU010000029.1"/>
</dbReference>
<keyword evidence="1" id="KW-0732">Signal</keyword>
<evidence type="ECO:0000259" key="2">
    <source>
        <dbReference type="Pfam" id="PF12697"/>
    </source>
</evidence>
<feature type="chain" id="PRO_5046478084" evidence="1">
    <location>
        <begin position="36"/>
        <end position="282"/>
    </location>
</feature>
<feature type="domain" description="AB hydrolase-1" evidence="2">
    <location>
        <begin position="51"/>
        <end position="270"/>
    </location>
</feature>
<evidence type="ECO:0000256" key="1">
    <source>
        <dbReference type="SAM" id="SignalP"/>
    </source>
</evidence>
<dbReference type="InterPro" id="IPR029058">
    <property type="entry name" value="AB_hydrolase_fold"/>
</dbReference>
<protein>
    <submittedName>
        <fullName evidence="3">Alpha/beta fold hydrolase</fullName>
    </submittedName>
</protein>
<gene>
    <name evidence="3" type="ORF">ACFPIJ_24860</name>
</gene>
<dbReference type="InterPro" id="IPR000073">
    <property type="entry name" value="AB_hydrolase_1"/>
</dbReference>
<evidence type="ECO:0000313" key="4">
    <source>
        <dbReference type="Proteomes" id="UP001595912"/>
    </source>
</evidence>
<dbReference type="PANTHER" id="PTHR37017">
    <property type="entry name" value="AB HYDROLASE-1 DOMAIN-CONTAINING PROTEIN-RELATED"/>
    <property type="match status" value="1"/>
</dbReference>
<dbReference type="InterPro" id="IPR006311">
    <property type="entry name" value="TAT_signal"/>
</dbReference>
<dbReference type="InterPro" id="IPR052897">
    <property type="entry name" value="Sec-Metab_Biosynth_Hydrolase"/>
</dbReference>